<keyword evidence="9" id="KW-1185">Reference proteome</keyword>
<feature type="transmembrane region" description="Helical" evidence="6">
    <location>
        <begin position="83"/>
        <end position="107"/>
    </location>
</feature>
<dbReference type="OrthoDB" id="5241646at2"/>
<sequence length="656" mass="70489">MNARALRAAGPLILMAAAVIAVIVGLAVGGGAAPRFTADPGAFVRWGLPVAKLVVNLSAAAMLGALVLALFGLRAQEKEFDVALDMASIGAAVLTLASGTVGFLTFLSSFNPQLSLGAEFGAQLGRFLVDTELGSAWLLTTVLAAIVTVLAFAIRSWTPTLLTAILAAVTLVPMATQGHSGDLADHNATVTALLLHLVGAAVWLGGLLLLVMVRPALPADRLHALLLRYSSLALAAFIVVAVSGYARTLASIGQWDQLLTPYGAILAAKIVALVAMGVLGALYRRRLLAKASDGRSAFWGLVAVELVFMGIASGAAAALARTAPPEGELAAPQTTPAEILTDAPLPPELTIARWFTAWDIDLLWVFVAGFGIFFYVAGVMRLRRRGDSWPIHRTILWVLGLLLLVWVTCGPLTAYGDYLFSMHMLGHMLLSMAIPLLLVPGAPVTLAARAIRKRDDGTRGGREWILWAVHSPFARVITHPLVAAGIFIGSLWLFYYSDLFRWSLYDHLGHEWMIVHFLLSGYLFVMILVGIDPVPYRLPYAGRLVILIVTMAMHAFFGISIMSHSGLMAAEWFGSLGRTWGASPLDDQYTGGGIAWSIGEIPTLITAVIVAIQWSRSDERTQRRADRHADRTGDAELEEYNARLAKIAERDRARGL</sequence>
<keyword evidence="2" id="KW-1003">Cell membrane</keyword>
<evidence type="ECO:0000313" key="8">
    <source>
        <dbReference type="EMBL" id="QGU27953.1"/>
    </source>
</evidence>
<feature type="transmembrane region" description="Helical" evidence="6">
    <location>
        <begin position="225"/>
        <end position="246"/>
    </location>
</feature>
<feature type="transmembrane region" description="Helical" evidence="6">
    <location>
        <begin position="472"/>
        <end position="494"/>
    </location>
</feature>
<feature type="transmembrane region" description="Helical" evidence="6">
    <location>
        <begin position="544"/>
        <end position="573"/>
    </location>
</feature>
<evidence type="ECO:0000256" key="2">
    <source>
        <dbReference type="ARBA" id="ARBA00022475"/>
    </source>
</evidence>
<dbReference type="PANTHER" id="PTHR34820:SF4">
    <property type="entry name" value="INNER MEMBRANE PROTEIN YEBZ"/>
    <property type="match status" value="1"/>
</dbReference>
<feature type="transmembrane region" description="Helical" evidence="6">
    <location>
        <begin position="428"/>
        <end position="451"/>
    </location>
</feature>
<dbReference type="AlphaFoldDB" id="A0A6I6DYU7"/>
<keyword evidence="3 6" id="KW-0812">Transmembrane</keyword>
<reference evidence="8 9" key="1">
    <citation type="submission" date="2018-09" db="EMBL/GenBank/DDBJ databases">
        <title>Whole genome sequencing of Microbacterium oryzae strain MB-10T.</title>
        <authorList>
            <person name="Das S.K."/>
        </authorList>
    </citation>
    <scope>NUCLEOTIDE SEQUENCE [LARGE SCALE GENOMIC DNA]</scope>
    <source>
        <strain evidence="8 9">MB-10</strain>
    </source>
</reference>
<accession>A0A6I6DYU7</accession>
<evidence type="ECO:0000256" key="6">
    <source>
        <dbReference type="SAM" id="Phobius"/>
    </source>
</evidence>
<keyword evidence="4 6" id="KW-1133">Transmembrane helix</keyword>
<feature type="transmembrane region" description="Helical" evidence="6">
    <location>
        <begin position="514"/>
        <end position="532"/>
    </location>
</feature>
<dbReference type="EMBL" id="CP032550">
    <property type="protein sequence ID" value="QGU27953.1"/>
    <property type="molecule type" value="Genomic_DNA"/>
</dbReference>
<evidence type="ECO:0000256" key="4">
    <source>
        <dbReference type="ARBA" id="ARBA00022989"/>
    </source>
</evidence>
<evidence type="ECO:0000313" key="9">
    <source>
        <dbReference type="Proteomes" id="UP000422989"/>
    </source>
</evidence>
<evidence type="ECO:0000256" key="1">
    <source>
        <dbReference type="ARBA" id="ARBA00004651"/>
    </source>
</evidence>
<dbReference type="KEGG" id="moj:D7D94_09965"/>
<dbReference type="Pfam" id="PF05425">
    <property type="entry name" value="CopD"/>
    <property type="match status" value="1"/>
</dbReference>
<dbReference type="PANTHER" id="PTHR34820">
    <property type="entry name" value="INNER MEMBRANE PROTEIN YEBZ"/>
    <property type="match status" value="1"/>
</dbReference>
<feature type="transmembrane region" description="Helical" evidence="6">
    <location>
        <begin position="192"/>
        <end position="213"/>
    </location>
</feature>
<feature type="transmembrane region" description="Helical" evidence="6">
    <location>
        <begin position="136"/>
        <end position="154"/>
    </location>
</feature>
<feature type="domain" description="Copper resistance protein D" evidence="7">
    <location>
        <begin position="225"/>
        <end position="319"/>
    </location>
</feature>
<feature type="transmembrane region" description="Helical" evidence="6">
    <location>
        <begin position="394"/>
        <end position="416"/>
    </location>
</feature>
<feature type="transmembrane region" description="Helical" evidence="6">
    <location>
        <begin position="593"/>
        <end position="614"/>
    </location>
</feature>
<evidence type="ECO:0000259" key="7">
    <source>
        <dbReference type="Pfam" id="PF05425"/>
    </source>
</evidence>
<evidence type="ECO:0000256" key="3">
    <source>
        <dbReference type="ARBA" id="ARBA00022692"/>
    </source>
</evidence>
<dbReference type="Pfam" id="PF09678">
    <property type="entry name" value="Caa3_CtaG"/>
    <property type="match status" value="1"/>
</dbReference>
<dbReference type="InterPro" id="IPR019108">
    <property type="entry name" value="Caa3_assmbl_CtaG-rel"/>
</dbReference>
<dbReference type="Proteomes" id="UP000422989">
    <property type="component" value="Chromosome"/>
</dbReference>
<comment type="subcellular location">
    <subcellularLocation>
        <location evidence="1">Cell membrane</location>
        <topology evidence="1">Multi-pass membrane protein</topology>
    </subcellularLocation>
</comment>
<dbReference type="InterPro" id="IPR008457">
    <property type="entry name" value="Cu-R_CopD_dom"/>
</dbReference>
<protein>
    <submittedName>
        <fullName evidence="8">Copper transporter</fullName>
    </submittedName>
</protein>
<gene>
    <name evidence="8" type="ORF">D7D94_09965</name>
</gene>
<feature type="transmembrane region" description="Helical" evidence="6">
    <location>
        <begin position="266"/>
        <end position="284"/>
    </location>
</feature>
<dbReference type="InterPro" id="IPR032694">
    <property type="entry name" value="CopC/D"/>
</dbReference>
<feature type="transmembrane region" description="Helical" evidence="6">
    <location>
        <begin position="161"/>
        <end position="180"/>
    </location>
</feature>
<keyword evidence="5 6" id="KW-0472">Membrane</keyword>
<feature type="transmembrane region" description="Helical" evidence="6">
    <location>
        <begin position="53"/>
        <end position="71"/>
    </location>
</feature>
<name>A0A6I6DYU7_9MICO</name>
<dbReference type="GO" id="GO:0005886">
    <property type="term" value="C:plasma membrane"/>
    <property type="evidence" value="ECO:0007669"/>
    <property type="project" value="UniProtKB-SubCell"/>
</dbReference>
<feature type="transmembrane region" description="Helical" evidence="6">
    <location>
        <begin position="362"/>
        <end position="382"/>
    </location>
</feature>
<feature type="transmembrane region" description="Helical" evidence="6">
    <location>
        <begin position="12"/>
        <end position="33"/>
    </location>
</feature>
<proteinExistence type="predicted"/>
<evidence type="ECO:0000256" key="5">
    <source>
        <dbReference type="ARBA" id="ARBA00023136"/>
    </source>
</evidence>
<feature type="transmembrane region" description="Helical" evidence="6">
    <location>
        <begin position="296"/>
        <end position="320"/>
    </location>
</feature>
<organism evidence="8 9">
    <name type="scientific">Microbacterium oryzae</name>
    <dbReference type="NCBI Taxonomy" id="743009"/>
    <lineage>
        <taxon>Bacteria</taxon>
        <taxon>Bacillati</taxon>
        <taxon>Actinomycetota</taxon>
        <taxon>Actinomycetes</taxon>
        <taxon>Micrococcales</taxon>
        <taxon>Microbacteriaceae</taxon>
        <taxon>Microbacterium</taxon>
    </lineage>
</organism>
<dbReference type="GO" id="GO:0006825">
    <property type="term" value="P:copper ion transport"/>
    <property type="evidence" value="ECO:0007669"/>
    <property type="project" value="InterPro"/>
</dbReference>